<dbReference type="SMART" id="SM00895">
    <property type="entry name" value="FCD"/>
    <property type="match status" value="1"/>
</dbReference>
<proteinExistence type="predicted"/>
<keyword evidence="3" id="KW-0804">Transcription</keyword>
<reference evidence="6 7" key="1">
    <citation type="submission" date="2024-07" db="EMBL/GenBank/DDBJ databases">
        <title>Description of Labrys sedimenti sp. nov., isolated from a diclofenac-degrading enrichment culture.</title>
        <authorList>
            <person name="Tancsics A."/>
            <person name="Csepanyi A."/>
        </authorList>
    </citation>
    <scope>NUCLEOTIDE SEQUENCE [LARGE SCALE GENOMIC DNA]</scope>
    <source>
        <strain evidence="6 7">LMG 23578</strain>
    </source>
</reference>
<dbReference type="SUPFAM" id="SSF46785">
    <property type="entry name" value="Winged helix' DNA-binding domain"/>
    <property type="match status" value="1"/>
</dbReference>
<gene>
    <name evidence="6" type="ORF">ABXS05_15090</name>
</gene>
<protein>
    <submittedName>
        <fullName evidence="6">GntR family transcriptional regulator</fullName>
    </submittedName>
</protein>
<dbReference type="PROSITE" id="PS50949">
    <property type="entry name" value="HTH_GNTR"/>
    <property type="match status" value="1"/>
</dbReference>
<evidence type="ECO:0000256" key="3">
    <source>
        <dbReference type="ARBA" id="ARBA00023163"/>
    </source>
</evidence>
<evidence type="ECO:0000259" key="5">
    <source>
        <dbReference type="PROSITE" id="PS50949"/>
    </source>
</evidence>
<dbReference type="InterPro" id="IPR036390">
    <property type="entry name" value="WH_DNA-bd_sf"/>
</dbReference>
<dbReference type="Proteomes" id="UP001555786">
    <property type="component" value="Unassembled WGS sequence"/>
</dbReference>
<dbReference type="RefSeq" id="WP_311944507.1">
    <property type="nucleotide sequence ID" value="NZ_JAVSCS010000052.1"/>
</dbReference>
<dbReference type="Gene3D" id="1.20.120.530">
    <property type="entry name" value="GntR ligand-binding domain-like"/>
    <property type="match status" value="1"/>
</dbReference>
<dbReference type="InterPro" id="IPR011711">
    <property type="entry name" value="GntR_C"/>
</dbReference>
<dbReference type="PANTHER" id="PTHR43537:SF53">
    <property type="entry name" value="HTH-TYPE TRANSCRIPTIONAL REPRESSOR NANR"/>
    <property type="match status" value="1"/>
</dbReference>
<dbReference type="EMBL" id="JBFNQD010000004">
    <property type="protein sequence ID" value="MEW9306876.1"/>
    <property type="molecule type" value="Genomic_DNA"/>
</dbReference>
<evidence type="ECO:0000313" key="6">
    <source>
        <dbReference type="EMBL" id="MEW9306876.1"/>
    </source>
</evidence>
<evidence type="ECO:0000256" key="1">
    <source>
        <dbReference type="ARBA" id="ARBA00023015"/>
    </source>
</evidence>
<dbReference type="InterPro" id="IPR008920">
    <property type="entry name" value="TF_FadR/GntR_C"/>
</dbReference>
<dbReference type="SUPFAM" id="SSF48008">
    <property type="entry name" value="GntR ligand-binding domain-like"/>
    <property type="match status" value="1"/>
</dbReference>
<sequence>MPPSSGLLAKQVPAAPKRRGRADERIHSEIYSAIINHQLRPATPLQEDALATAFGVSRTLIRKVLQQLSHEKLVELIPNKGAIVARPSVEEARQVFEARREIECILIRRLAATITDAEIIRLRAAVEAEARAQEQGDKRRRLQLSGDFHRELASLAGNDVLKDFVHELVSRSSLVIALYESPGAVPCAYDEHKRIVDALAKRDGEDAARNMEHHLRHVEAQVDLSDVPARIDFKSLFRPLG</sequence>
<evidence type="ECO:0000313" key="7">
    <source>
        <dbReference type="Proteomes" id="UP001555786"/>
    </source>
</evidence>
<feature type="domain" description="HTH gntR-type" evidence="5">
    <location>
        <begin position="20"/>
        <end position="87"/>
    </location>
</feature>
<dbReference type="InterPro" id="IPR000524">
    <property type="entry name" value="Tscrpt_reg_HTH_GntR"/>
</dbReference>
<dbReference type="SMART" id="SM00345">
    <property type="entry name" value="HTH_GNTR"/>
    <property type="match status" value="1"/>
</dbReference>
<dbReference type="PANTHER" id="PTHR43537">
    <property type="entry name" value="TRANSCRIPTIONAL REGULATOR, GNTR FAMILY"/>
    <property type="match status" value="1"/>
</dbReference>
<evidence type="ECO:0000256" key="2">
    <source>
        <dbReference type="ARBA" id="ARBA00023125"/>
    </source>
</evidence>
<dbReference type="InterPro" id="IPR036388">
    <property type="entry name" value="WH-like_DNA-bd_sf"/>
</dbReference>
<evidence type="ECO:0000256" key="4">
    <source>
        <dbReference type="SAM" id="MobiDB-lite"/>
    </source>
</evidence>
<accession>A0ABV3PMZ8</accession>
<keyword evidence="1" id="KW-0805">Transcription regulation</keyword>
<dbReference type="Gene3D" id="1.10.10.10">
    <property type="entry name" value="Winged helix-like DNA-binding domain superfamily/Winged helix DNA-binding domain"/>
    <property type="match status" value="1"/>
</dbReference>
<keyword evidence="7" id="KW-1185">Reference proteome</keyword>
<feature type="region of interest" description="Disordered" evidence="4">
    <location>
        <begin position="1"/>
        <end position="21"/>
    </location>
</feature>
<keyword evidence="2" id="KW-0238">DNA-binding</keyword>
<dbReference type="Pfam" id="PF07729">
    <property type="entry name" value="FCD"/>
    <property type="match status" value="1"/>
</dbReference>
<comment type="caution">
    <text evidence="6">The sequence shown here is derived from an EMBL/GenBank/DDBJ whole genome shotgun (WGS) entry which is preliminary data.</text>
</comment>
<dbReference type="Pfam" id="PF00392">
    <property type="entry name" value="GntR"/>
    <property type="match status" value="1"/>
</dbReference>
<organism evidence="6 7">
    <name type="scientific">Labrys neptuniae</name>
    <dbReference type="NCBI Taxonomy" id="376174"/>
    <lineage>
        <taxon>Bacteria</taxon>
        <taxon>Pseudomonadati</taxon>
        <taxon>Pseudomonadota</taxon>
        <taxon>Alphaproteobacteria</taxon>
        <taxon>Hyphomicrobiales</taxon>
        <taxon>Xanthobacteraceae</taxon>
        <taxon>Labrys</taxon>
    </lineage>
</organism>
<name>A0ABV3PMZ8_9HYPH</name>